<keyword evidence="2" id="KW-1185">Reference proteome</keyword>
<organism evidence="1 2">
    <name type="scientific">Kipferlia bialata</name>
    <dbReference type="NCBI Taxonomy" id="797122"/>
    <lineage>
        <taxon>Eukaryota</taxon>
        <taxon>Metamonada</taxon>
        <taxon>Carpediemonas-like organisms</taxon>
        <taxon>Kipferlia</taxon>
    </lineage>
</organism>
<name>A0A391P4I2_9EUKA</name>
<dbReference type="Proteomes" id="UP000265618">
    <property type="component" value="Unassembled WGS sequence"/>
</dbReference>
<evidence type="ECO:0000313" key="1">
    <source>
        <dbReference type="EMBL" id="GCA63202.1"/>
    </source>
</evidence>
<dbReference type="SUPFAM" id="SSF48371">
    <property type="entry name" value="ARM repeat"/>
    <property type="match status" value="1"/>
</dbReference>
<sequence>AARALVSFVAHPVSHLAEGYEHCTRELATRLLYTSICAIPDPLVLRRAATPAVGRLLRALNEDNTYEVKNMQWETLVRLLESHSSSLAVFSATILIRVLERGLNSKWATVTKASGRVLALLAPVVPAAAFSKLVSSVLTFITNNVAADKPLIAASGLTALGQVLEAAVTRLPLSHAKTVSIATLEASLADTCLFSVSDTLRTPAAKCVGLLLSAASKMEGGSGDNLVTLFSGAASEAALHGQTLALYHTLLDGDLSVIAQSAEMLTELGDIPAILVQRLQNTSSIVRQAASLAAGAYLAQDHPVPSLFQALIGTLNSAEMDGSLVSAVCQGISCYCTALAGELRIQEAIVAVHCLNPLLFGRQPEMCFASAQCLYDCLALKQGTGIADHIGGLGLKLSSKKSFDALLREIKKRRAM</sequence>
<dbReference type="AlphaFoldDB" id="A0A391P4I2"/>
<feature type="non-terminal residue" evidence="1">
    <location>
        <position position="1"/>
    </location>
</feature>
<dbReference type="EMBL" id="BDIP01002655">
    <property type="protein sequence ID" value="GCA63202.1"/>
    <property type="molecule type" value="Genomic_DNA"/>
</dbReference>
<comment type="caution">
    <text evidence="1">The sequence shown here is derived from an EMBL/GenBank/DDBJ whole genome shotgun (WGS) entry which is preliminary data.</text>
</comment>
<protein>
    <submittedName>
        <fullName evidence="1">Uncharacterized protein</fullName>
    </submittedName>
</protein>
<evidence type="ECO:0000313" key="2">
    <source>
        <dbReference type="Proteomes" id="UP000265618"/>
    </source>
</evidence>
<gene>
    <name evidence="1" type="ORF">KIPB_008504</name>
</gene>
<accession>A0A391P4I2</accession>
<dbReference type="Gene3D" id="1.25.10.10">
    <property type="entry name" value="Leucine-rich Repeat Variant"/>
    <property type="match status" value="1"/>
</dbReference>
<proteinExistence type="predicted"/>
<dbReference type="InterPro" id="IPR011989">
    <property type="entry name" value="ARM-like"/>
</dbReference>
<dbReference type="InterPro" id="IPR016024">
    <property type="entry name" value="ARM-type_fold"/>
</dbReference>
<reference evidence="1 2" key="1">
    <citation type="journal article" date="2018" name="PLoS ONE">
        <title>The draft genome of Kipferlia bialata reveals reductive genome evolution in fornicate parasites.</title>
        <authorList>
            <person name="Tanifuji G."/>
            <person name="Takabayashi S."/>
            <person name="Kume K."/>
            <person name="Takagi M."/>
            <person name="Nakayama T."/>
            <person name="Kamikawa R."/>
            <person name="Inagaki Y."/>
            <person name="Hashimoto T."/>
        </authorList>
    </citation>
    <scope>NUCLEOTIDE SEQUENCE [LARGE SCALE GENOMIC DNA]</scope>
    <source>
        <strain evidence="1">NY0173</strain>
    </source>
</reference>